<dbReference type="EnsemblPlants" id="HORVU.MOREX.r3.3HG0326490.1">
    <property type="protein sequence ID" value="HORVU.MOREX.r3.3HG0326490.1"/>
    <property type="gene ID" value="HORVU.MOREX.r3.3HG0326490"/>
</dbReference>
<dbReference type="Gramene" id="HORVU.MOREX.r2.3HG0272310.1">
    <property type="protein sequence ID" value="HORVU.MOREX.r2.3HG0272310.1"/>
    <property type="gene ID" value="HORVU.MOREX.r2.3HG0272310"/>
</dbReference>
<dbReference type="InterPro" id="IPR013766">
    <property type="entry name" value="Thioredoxin_domain"/>
</dbReference>
<dbReference type="EMBL" id="AK353758">
    <property type="protein sequence ID" value="BAJ84977.1"/>
    <property type="molecule type" value="mRNA"/>
</dbReference>
<dbReference type="InterPro" id="IPR036249">
    <property type="entry name" value="Thioredoxin-like_sf"/>
</dbReference>
<evidence type="ECO:0000313" key="2">
    <source>
        <dbReference type="EMBL" id="BAJ84977.1"/>
    </source>
</evidence>
<dbReference type="PaxDb" id="4513-MLOC_59757.2"/>
<dbReference type="InterPro" id="IPR050620">
    <property type="entry name" value="Thioredoxin_H-type-like"/>
</dbReference>
<dbReference type="SMR" id="F2CQ56"/>
<dbReference type="Pfam" id="PF00085">
    <property type="entry name" value="Thioredoxin"/>
    <property type="match status" value="1"/>
</dbReference>
<accession>F2CQ56</accession>
<dbReference type="PANTHER" id="PTHR10438:SF387">
    <property type="entry name" value="OS09G0559600 PROTEIN"/>
    <property type="match status" value="1"/>
</dbReference>
<reference evidence="4" key="3">
    <citation type="submission" date="2020-10" db="EMBL/GenBank/DDBJ databases">
        <authorList>
            <person name="Scholz U."/>
            <person name="Mascher M."/>
            <person name="Fiebig A."/>
        </authorList>
    </citation>
    <scope>NUCLEOTIDE SEQUENCE [LARGE SCALE GENOMIC DNA]</scope>
    <source>
        <strain evidence="4">cv. Morex</strain>
    </source>
</reference>
<feature type="domain" description="Thioredoxin" evidence="1">
    <location>
        <begin position="28"/>
        <end position="117"/>
    </location>
</feature>
<proteinExistence type="evidence at transcript level"/>
<dbReference type="Gramene" id="HORVU.MOREX.r3.3HG0326490.1">
    <property type="protein sequence ID" value="HORVU.MOREX.r3.3HG0326490.1"/>
    <property type="gene ID" value="HORVU.MOREX.r3.3HG0326490"/>
</dbReference>
<dbReference type="GeneID" id="123445644"/>
<organism evidence="2">
    <name type="scientific">Hordeum vulgare subsp. vulgare</name>
    <name type="common">Domesticated barley</name>
    <dbReference type="NCBI Taxonomy" id="112509"/>
    <lineage>
        <taxon>Eukaryota</taxon>
        <taxon>Viridiplantae</taxon>
        <taxon>Streptophyta</taxon>
        <taxon>Embryophyta</taxon>
        <taxon>Tracheophyta</taxon>
        <taxon>Spermatophyta</taxon>
        <taxon>Magnoliopsida</taxon>
        <taxon>Liliopsida</taxon>
        <taxon>Poales</taxon>
        <taxon>Poaceae</taxon>
        <taxon>BOP clade</taxon>
        <taxon>Pooideae</taxon>
        <taxon>Triticodae</taxon>
        <taxon>Triticeae</taxon>
        <taxon>Hordeinae</taxon>
        <taxon>Hordeum</taxon>
    </lineage>
</organism>
<evidence type="ECO:0000313" key="4">
    <source>
        <dbReference type="EnsemblPlants" id="HORVU.MOREX.r3.3HG0326490.1"/>
    </source>
</evidence>
<reference evidence="4" key="4">
    <citation type="submission" date="2022-01" db="UniProtKB">
        <authorList>
            <consortium name="EnsemblPlants"/>
        </authorList>
    </citation>
    <scope>IDENTIFICATION</scope>
    <source>
        <strain evidence="4">subsp. vulgare</strain>
    </source>
</reference>
<dbReference type="RefSeq" id="XP_044978594.1">
    <property type="nucleotide sequence ID" value="XM_045122659.1"/>
</dbReference>
<dbReference type="OrthoDB" id="10263751at2759"/>
<dbReference type="EMBL" id="AK362345">
    <property type="protein sequence ID" value="BAJ93549.1"/>
    <property type="molecule type" value="mRNA"/>
</dbReference>
<dbReference type="PANTHER" id="PTHR10438">
    <property type="entry name" value="THIOREDOXIN"/>
    <property type="match status" value="1"/>
</dbReference>
<sequence length="202" mass="22833">MSESLTSKVFPRGSDDSYLVYRTIKDSQELKSTLAEPYPVVLMFLADWNEPSRVMKKPFRDMALAKRKHAIFCKLDVDKFKGIVEQYRVEALPTFVLMENGKEKGRVVGAKVDELDTAIMGNIPSINYIVVDADAATQQACARDSDPAVQPSLHSTRYEPPAPVPHIHPENKNISAKIVGSQVEERHNLFCRWRKKCKVIDS</sequence>
<dbReference type="Proteomes" id="UP000011116">
    <property type="component" value="Chromosome 3H"/>
</dbReference>
<reference evidence="2" key="1">
    <citation type="journal article" date="2011" name="Plant Physiol.">
        <title>Comprehensive sequence analysis of 24,783 barley full-length cDNAs derived from 12 clone libraries.</title>
        <authorList>
            <person name="Matsumoto T."/>
            <person name="Tanaka T."/>
            <person name="Sakai H."/>
            <person name="Amano N."/>
            <person name="Kanamori H."/>
            <person name="Kurita K."/>
            <person name="Kikuta A."/>
            <person name="Kamiya K."/>
            <person name="Yamamoto M."/>
            <person name="Ikawa H."/>
            <person name="Fujii N."/>
            <person name="Hori K."/>
            <person name="Itoh T."/>
            <person name="Sato K."/>
        </authorList>
    </citation>
    <scope>NUCLEOTIDE SEQUENCE</scope>
    <source>
        <tissue evidence="2">Leaf</tissue>
        <tissue evidence="3">Shoot and root</tissue>
    </source>
</reference>
<gene>
    <name evidence="4" type="primary">LOC123445644</name>
</gene>
<dbReference type="eggNOG" id="KOG0907">
    <property type="taxonomic scope" value="Eukaryota"/>
</dbReference>
<dbReference type="ExpressionAtlas" id="F2CQ56">
    <property type="expression patterns" value="baseline and differential"/>
</dbReference>
<evidence type="ECO:0000259" key="1">
    <source>
        <dbReference type="Pfam" id="PF00085"/>
    </source>
</evidence>
<name>F2CQ56_HORVV</name>
<dbReference type="Gene3D" id="3.40.30.10">
    <property type="entry name" value="Glutaredoxin"/>
    <property type="match status" value="1"/>
</dbReference>
<dbReference type="SUPFAM" id="SSF52833">
    <property type="entry name" value="Thioredoxin-like"/>
    <property type="match status" value="1"/>
</dbReference>
<reference evidence="5" key="2">
    <citation type="journal article" date="2012" name="Nature">
        <title>A physical, genetic and functional sequence assembly of the barley genome.</title>
        <authorList>
            <consortium name="The International Barley Genome Sequencing Consortium"/>
            <person name="Mayer K.F."/>
            <person name="Waugh R."/>
            <person name="Brown J.W."/>
            <person name="Schulman A."/>
            <person name="Langridge P."/>
            <person name="Platzer M."/>
            <person name="Fincher G.B."/>
            <person name="Muehlbauer G.J."/>
            <person name="Sato K."/>
            <person name="Close T.J."/>
            <person name="Wise R.P."/>
            <person name="Stein N."/>
        </authorList>
    </citation>
    <scope>NUCLEOTIDE SEQUENCE [LARGE SCALE GENOMIC DNA]</scope>
    <source>
        <strain evidence="5">cv. Morex</strain>
    </source>
</reference>
<dbReference type="KEGG" id="hvg:123445644"/>
<dbReference type="AlphaFoldDB" id="F2CQ56"/>
<evidence type="ECO:0000313" key="5">
    <source>
        <dbReference type="Proteomes" id="UP000011116"/>
    </source>
</evidence>
<protein>
    <submittedName>
        <fullName evidence="2">Predicted protein</fullName>
    </submittedName>
</protein>
<evidence type="ECO:0000313" key="3">
    <source>
        <dbReference type="EMBL" id="BAJ93549.1"/>
    </source>
</evidence>
<keyword evidence="5" id="KW-1185">Reference proteome</keyword>
<dbReference type="CDD" id="cd02947">
    <property type="entry name" value="TRX_family"/>
    <property type="match status" value="1"/>
</dbReference>